<evidence type="ECO:0000259" key="1">
    <source>
        <dbReference type="Pfam" id="PF01590"/>
    </source>
</evidence>
<dbReference type="InterPro" id="IPR003018">
    <property type="entry name" value="GAF"/>
</dbReference>
<name>A0A538TR81_UNCEI</name>
<accession>A0A538TR81</accession>
<dbReference type="AlphaFoldDB" id="A0A538TR81"/>
<sequence length="160" mass="17190">MGRITSKPESPSTLNRLREILSFPGDRVGKARRIAGAIREMGGYRWAGIYDVSPEEIGVIAWSGPDAPAHPRFPASQGLCGAAVQARSTVAVGDVTRDKRYLTTLGTTRSEIVVPILNPATGQVVGLLDVESERNDAFGEGDRRCIEECAAALEPLWSRG</sequence>
<dbReference type="SUPFAM" id="SSF55781">
    <property type="entry name" value="GAF domain-like"/>
    <property type="match status" value="1"/>
</dbReference>
<proteinExistence type="predicted"/>
<organism evidence="2 3">
    <name type="scientific">Eiseniibacteriota bacterium</name>
    <dbReference type="NCBI Taxonomy" id="2212470"/>
    <lineage>
        <taxon>Bacteria</taxon>
        <taxon>Candidatus Eiseniibacteriota</taxon>
    </lineage>
</organism>
<dbReference type="Pfam" id="PF01590">
    <property type="entry name" value="GAF"/>
    <property type="match status" value="1"/>
</dbReference>
<feature type="domain" description="GAF" evidence="1">
    <location>
        <begin position="31"/>
        <end position="153"/>
    </location>
</feature>
<dbReference type="Gene3D" id="3.30.450.40">
    <property type="match status" value="1"/>
</dbReference>
<gene>
    <name evidence="2" type="ORF">E6K77_01690</name>
</gene>
<comment type="caution">
    <text evidence="2">The sequence shown here is derived from an EMBL/GenBank/DDBJ whole genome shotgun (WGS) entry which is preliminary data.</text>
</comment>
<dbReference type="EMBL" id="VBOX01000012">
    <property type="protein sequence ID" value="TMQ66108.1"/>
    <property type="molecule type" value="Genomic_DNA"/>
</dbReference>
<evidence type="ECO:0000313" key="3">
    <source>
        <dbReference type="Proteomes" id="UP000317366"/>
    </source>
</evidence>
<evidence type="ECO:0000313" key="2">
    <source>
        <dbReference type="EMBL" id="TMQ66108.1"/>
    </source>
</evidence>
<reference evidence="2 3" key="1">
    <citation type="journal article" date="2019" name="Nat. Microbiol.">
        <title>Mediterranean grassland soil C-N compound turnover is dependent on rainfall and depth, and is mediated by genomically divergent microorganisms.</title>
        <authorList>
            <person name="Diamond S."/>
            <person name="Andeer P.F."/>
            <person name="Li Z."/>
            <person name="Crits-Christoph A."/>
            <person name="Burstein D."/>
            <person name="Anantharaman K."/>
            <person name="Lane K.R."/>
            <person name="Thomas B.C."/>
            <person name="Pan C."/>
            <person name="Northen T.R."/>
            <person name="Banfield J.F."/>
        </authorList>
    </citation>
    <scope>NUCLEOTIDE SEQUENCE [LARGE SCALE GENOMIC DNA]</scope>
    <source>
        <strain evidence="2">WS_7</strain>
    </source>
</reference>
<protein>
    <submittedName>
        <fullName evidence="2">GAF domain-containing protein</fullName>
    </submittedName>
</protein>
<dbReference type="InterPro" id="IPR029016">
    <property type="entry name" value="GAF-like_dom_sf"/>
</dbReference>
<dbReference type="Proteomes" id="UP000317366">
    <property type="component" value="Unassembled WGS sequence"/>
</dbReference>